<dbReference type="InterPro" id="IPR038385">
    <property type="entry name" value="Sua5/YwlC_C"/>
</dbReference>
<protein>
    <recommendedName>
        <fullName evidence="4">Threonylcarbamoyl-AMP synthase</fullName>
        <ecNumber evidence="3">2.7.7.87</ecNumber>
    </recommendedName>
    <alternativeName>
        <fullName evidence="11">L-threonylcarbamoyladenylate synthase</fullName>
    </alternativeName>
</protein>
<dbReference type="EC" id="2.7.7.87" evidence="3"/>
<dbReference type="Pfam" id="PF03481">
    <property type="entry name" value="Sua5_C"/>
    <property type="match status" value="1"/>
</dbReference>
<proteinExistence type="inferred from homology"/>
<evidence type="ECO:0000256" key="9">
    <source>
        <dbReference type="ARBA" id="ARBA00022741"/>
    </source>
</evidence>
<dbReference type="InterPro" id="IPR006070">
    <property type="entry name" value="Sua5-like_dom"/>
</dbReference>
<dbReference type="NCBIfam" id="TIGR00057">
    <property type="entry name" value="L-threonylcarbamoyladenylate synthase"/>
    <property type="match status" value="1"/>
</dbReference>
<name>A0A6J6J6S8_9ZZZZ</name>
<dbReference type="InterPro" id="IPR050156">
    <property type="entry name" value="TC-AMP_synthase_SUA5"/>
</dbReference>
<evidence type="ECO:0000256" key="12">
    <source>
        <dbReference type="ARBA" id="ARBA00048366"/>
    </source>
</evidence>
<evidence type="ECO:0000256" key="3">
    <source>
        <dbReference type="ARBA" id="ARBA00012584"/>
    </source>
</evidence>
<comment type="similarity">
    <text evidence="2">Belongs to the SUA5 family.</text>
</comment>
<comment type="subcellular location">
    <subcellularLocation>
        <location evidence="1">Cytoplasm</location>
    </subcellularLocation>
</comment>
<dbReference type="InterPro" id="IPR017945">
    <property type="entry name" value="DHBP_synth_RibB-like_a/b_dom"/>
</dbReference>
<evidence type="ECO:0000256" key="2">
    <source>
        <dbReference type="ARBA" id="ARBA00007663"/>
    </source>
</evidence>
<feature type="domain" description="YrdC-like" evidence="13">
    <location>
        <begin position="27"/>
        <end position="220"/>
    </location>
</feature>
<keyword evidence="8" id="KW-0548">Nucleotidyltransferase</keyword>
<dbReference type="Gene3D" id="3.90.870.10">
    <property type="entry name" value="DHBP synthase"/>
    <property type="match status" value="1"/>
</dbReference>
<evidence type="ECO:0000256" key="4">
    <source>
        <dbReference type="ARBA" id="ARBA00015492"/>
    </source>
</evidence>
<dbReference type="GO" id="GO:0000049">
    <property type="term" value="F:tRNA binding"/>
    <property type="evidence" value="ECO:0007669"/>
    <property type="project" value="TreeGrafter"/>
</dbReference>
<dbReference type="AlphaFoldDB" id="A0A6J6J6S8"/>
<dbReference type="SUPFAM" id="SSF55821">
    <property type="entry name" value="YrdC/RibB"/>
    <property type="match status" value="1"/>
</dbReference>
<dbReference type="GO" id="GO:0061710">
    <property type="term" value="F:L-threonylcarbamoyladenylate synthase"/>
    <property type="evidence" value="ECO:0007669"/>
    <property type="project" value="UniProtKB-EC"/>
</dbReference>
<evidence type="ECO:0000256" key="8">
    <source>
        <dbReference type="ARBA" id="ARBA00022695"/>
    </source>
</evidence>
<accession>A0A6J6J6S8</accession>
<dbReference type="GO" id="GO:0008033">
    <property type="term" value="P:tRNA processing"/>
    <property type="evidence" value="ECO:0007669"/>
    <property type="project" value="UniProtKB-KW"/>
</dbReference>
<keyword evidence="6" id="KW-0808">Transferase</keyword>
<dbReference type="InterPro" id="IPR010923">
    <property type="entry name" value="T(6)A37_SUA5"/>
</dbReference>
<evidence type="ECO:0000256" key="1">
    <source>
        <dbReference type="ARBA" id="ARBA00004496"/>
    </source>
</evidence>
<sequence>MIKVSVAPEYGLAYDIKVNQTNGGIEISSPPSAAQALAAGHLVVFPTETVYGLGADAENALAVARIYQVKNRPENHPLIIHISNAALVDYWAKEVPNYAHKLMADFWPGPMTLILQRSEAAKDFITGAQNSVGLRVPNNETALLLLSEFEELGGHGVAAPSANRYGAVSPTSTSAVREELGQYLSIDDQILEGETCEVGIESTIIDCTKEQPRILRPGAITAAMIEKSTGIKLSDSDENVPRVSGSDRVHYSPKAKVVIGGQSTAGEGLIAGAQEPTPNGVIRLAAPRTDIEFANQLYAALREADKRGLSVVRVLLPAGAGIAAAIRDRITRSAAK</sequence>
<keyword evidence="7" id="KW-0819">tRNA processing</keyword>
<gene>
    <name evidence="14" type="ORF">UFOPK2044_00451</name>
</gene>
<evidence type="ECO:0000259" key="13">
    <source>
        <dbReference type="PROSITE" id="PS51163"/>
    </source>
</evidence>
<dbReference type="Pfam" id="PF01300">
    <property type="entry name" value="Sua5_yciO_yrdC"/>
    <property type="match status" value="1"/>
</dbReference>
<reference evidence="14" key="1">
    <citation type="submission" date="2020-05" db="EMBL/GenBank/DDBJ databases">
        <authorList>
            <person name="Chiriac C."/>
            <person name="Salcher M."/>
            <person name="Ghai R."/>
            <person name="Kavagutti S V."/>
        </authorList>
    </citation>
    <scope>NUCLEOTIDE SEQUENCE</scope>
</reference>
<dbReference type="PANTHER" id="PTHR17490:SF16">
    <property type="entry name" value="THREONYLCARBAMOYL-AMP SYNTHASE"/>
    <property type="match status" value="1"/>
</dbReference>
<evidence type="ECO:0000313" key="14">
    <source>
        <dbReference type="EMBL" id="CAB4632223.1"/>
    </source>
</evidence>
<dbReference type="GO" id="GO:0003725">
    <property type="term" value="F:double-stranded RNA binding"/>
    <property type="evidence" value="ECO:0007669"/>
    <property type="project" value="InterPro"/>
</dbReference>
<evidence type="ECO:0000256" key="6">
    <source>
        <dbReference type="ARBA" id="ARBA00022679"/>
    </source>
</evidence>
<keyword evidence="10" id="KW-0067">ATP-binding</keyword>
<evidence type="ECO:0000256" key="11">
    <source>
        <dbReference type="ARBA" id="ARBA00029774"/>
    </source>
</evidence>
<dbReference type="GO" id="GO:0006450">
    <property type="term" value="P:regulation of translational fidelity"/>
    <property type="evidence" value="ECO:0007669"/>
    <property type="project" value="TreeGrafter"/>
</dbReference>
<dbReference type="InterPro" id="IPR005145">
    <property type="entry name" value="Sua5_C"/>
</dbReference>
<dbReference type="PIRSF" id="PIRSF004930">
    <property type="entry name" value="Tln_factor_SUA5"/>
    <property type="match status" value="1"/>
</dbReference>
<evidence type="ECO:0000256" key="7">
    <source>
        <dbReference type="ARBA" id="ARBA00022694"/>
    </source>
</evidence>
<dbReference type="PANTHER" id="PTHR17490">
    <property type="entry name" value="SUA5"/>
    <property type="match status" value="1"/>
</dbReference>
<dbReference type="EMBL" id="CAEZVO010000046">
    <property type="protein sequence ID" value="CAB4632223.1"/>
    <property type="molecule type" value="Genomic_DNA"/>
</dbReference>
<dbReference type="GO" id="GO:0005524">
    <property type="term" value="F:ATP binding"/>
    <property type="evidence" value="ECO:0007669"/>
    <property type="project" value="UniProtKB-KW"/>
</dbReference>
<dbReference type="Gene3D" id="3.40.50.11030">
    <property type="entry name" value="Threonylcarbamoyl-AMP synthase, C-terminal domain"/>
    <property type="match status" value="1"/>
</dbReference>
<organism evidence="14">
    <name type="scientific">freshwater metagenome</name>
    <dbReference type="NCBI Taxonomy" id="449393"/>
    <lineage>
        <taxon>unclassified sequences</taxon>
        <taxon>metagenomes</taxon>
        <taxon>ecological metagenomes</taxon>
    </lineage>
</organism>
<dbReference type="PROSITE" id="PS51163">
    <property type="entry name" value="YRDC"/>
    <property type="match status" value="1"/>
</dbReference>
<evidence type="ECO:0000256" key="10">
    <source>
        <dbReference type="ARBA" id="ARBA00022840"/>
    </source>
</evidence>
<comment type="catalytic activity">
    <reaction evidence="12">
        <text>L-threonine + hydrogencarbonate + ATP = L-threonylcarbamoyladenylate + diphosphate + H2O</text>
        <dbReference type="Rhea" id="RHEA:36407"/>
        <dbReference type="ChEBI" id="CHEBI:15377"/>
        <dbReference type="ChEBI" id="CHEBI:17544"/>
        <dbReference type="ChEBI" id="CHEBI:30616"/>
        <dbReference type="ChEBI" id="CHEBI:33019"/>
        <dbReference type="ChEBI" id="CHEBI:57926"/>
        <dbReference type="ChEBI" id="CHEBI:73682"/>
        <dbReference type="EC" id="2.7.7.87"/>
    </reaction>
</comment>
<dbReference type="GO" id="GO:0005737">
    <property type="term" value="C:cytoplasm"/>
    <property type="evidence" value="ECO:0007669"/>
    <property type="project" value="UniProtKB-SubCell"/>
</dbReference>
<evidence type="ECO:0000256" key="5">
    <source>
        <dbReference type="ARBA" id="ARBA00022490"/>
    </source>
</evidence>
<keyword evidence="5" id="KW-0963">Cytoplasm</keyword>
<keyword evidence="9" id="KW-0547">Nucleotide-binding</keyword>